<feature type="repeat" description="ANK" evidence="3">
    <location>
        <begin position="94"/>
        <end position="126"/>
    </location>
</feature>
<keyword evidence="5" id="KW-1185">Reference proteome</keyword>
<dbReference type="PROSITE" id="PS50297">
    <property type="entry name" value="ANK_REP_REGION"/>
    <property type="match status" value="2"/>
</dbReference>
<dbReference type="OrthoDB" id="19174at2759"/>
<feature type="repeat" description="ANK" evidence="3">
    <location>
        <begin position="61"/>
        <end position="93"/>
    </location>
</feature>
<dbReference type="SMART" id="SM00248">
    <property type="entry name" value="ANK"/>
    <property type="match status" value="3"/>
</dbReference>
<dbReference type="Proteomes" id="UP000265618">
    <property type="component" value="Unassembled WGS sequence"/>
</dbReference>
<dbReference type="Gene3D" id="1.25.40.20">
    <property type="entry name" value="Ankyrin repeat-containing domain"/>
    <property type="match status" value="2"/>
</dbReference>
<dbReference type="SUPFAM" id="SSF48403">
    <property type="entry name" value="Ankyrin repeat"/>
    <property type="match status" value="1"/>
</dbReference>
<dbReference type="InterPro" id="IPR036770">
    <property type="entry name" value="Ankyrin_rpt-contain_sf"/>
</dbReference>
<evidence type="ECO:0000256" key="1">
    <source>
        <dbReference type="ARBA" id="ARBA00022737"/>
    </source>
</evidence>
<dbReference type="PRINTS" id="PR01415">
    <property type="entry name" value="ANKYRIN"/>
</dbReference>
<evidence type="ECO:0000313" key="5">
    <source>
        <dbReference type="Proteomes" id="UP000265618"/>
    </source>
</evidence>
<keyword evidence="2 3" id="KW-0040">ANK repeat</keyword>
<feature type="non-terminal residue" evidence="4">
    <location>
        <position position="1"/>
    </location>
</feature>
<organism evidence="4 5">
    <name type="scientific">Kipferlia bialata</name>
    <dbReference type="NCBI Taxonomy" id="797122"/>
    <lineage>
        <taxon>Eukaryota</taxon>
        <taxon>Metamonada</taxon>
        <taxon>Carpediemonas-like organisms</taxon>
        <taxon>Kipferlia</taxon>
    </lineage>
</organism>
<keyword evidence="1" id="KW-0677">Repeat</keyword>
<name>A0A9K3D518_9EUKA</name>
<dbReference type="PANTHER" id="PTHR24173">
    <property type="entry name" value="ANKYRIN REPEAT CONTAINING"/>
    <property type="match status" value="1"/>
</dbReference>
<dbReference type="AlphaFoldDB" id="A0A9K3D518"/>
<evidence type="ECO:0000313" key="4">
    <source>
        <dbReference type="EMBL" id="GIQ87850.1"/>
    </source>
</evidence>
<dbReference type="Pfam" id="PF13637">
    <property type="entry name" value="Ank_4"/>
    <property type="match status" value="1"/>
</dbReference>
<sequence>MGFLDLFSCCRGGKQSTGAAPITRDTDGSYPLIAALRERDIDAVLAILKNKKVDVLSQDGDSWTALHYASGYGETEVVQRLLRLGAKVNARDANGLTPLHVACEQNQTETCRLLIGRGADVDTQTNTLHTPLHIAAQHAYT</sequence>
<dbReference type="PANTHER" id="PTHR24173:SF83">
    <property type="entry name" value="SOCS BOX DOMAIN-CONTAINING PROTEIN"/>
    <property type="match status" value="1"/>
</dbReference>
<proteinExistence type="predicted"/>
<evidence type="ECO:0000256" key="2">
    <source>
        <dbReference type="ARBA" id="ARBA00023043"/>
    </source>
</evidence>
<dbReference type="InterPro" id="IPR002110">
    <property type="entry name" value="Ankyrin_rpt"/>
</dbReference>
<evidence type="ECO:0000256" key="3">
    <source>
        <dbReference type="PROSITE-ProRule" id="PRU00023"/>
    </source>
</evidence>
<evidence type="ECO:0008006" key="6">
    <source>
        <dbReference type="Google" id="ProtNLM"/>
    </source>
</evidence>
<gene>
    <name evidence="4" type="ORF">KIPB_009978</name>
</gene>
<accession>A0A9K3D518</accession>
<reference evidence="4 5" key="1">
    <citation type="journal article" date="2018" name="PLoS ONE">
        <title>The draft genome of Kipferlia bialata reveals reductive genome evolution in fornicate parasites.</title>
        <authorList>
            <person name="Tanifuji G."/>
            <person name="Takabayashi S."/>
            <person name="Kume K."/>
            <person name="Takagi M."/>
            <person name="Nakayama T."/>
            <person name="Kamikawa R."/>
            <person name="Inagaki Y."/>
            <person name="Hashimoto T."/>
        </authorList>
    </citation>
    <scope>NUCLEOTIDE SEQUENCE [LARGE SCALE GENOMIC DNA]</scope>
    <source>
        <strain evidence="4">NY0173</strain>
    </source>
</reference>
<dbReference type="Pfam" id="PF12796">
    <property type="entry name" value="Ank_2"/>
    <property type="match status" value="1"/>
</dbReference>
<dbReference type="PROSITE" id="PS50088">
    <property type="entry name" value="ANK_REPEAT"/>
    <property type="match status" value="2"/>
</dbReference>
<protein>
    <recommendedName>
        <fullName evidence="6">Ankyrin repeat-containing domain-containing protein</fullName>
    </recommendedName>
</protein>
<comment type="caution">
    <text evidence="4">The sequence shown here is derived from an EMBL/GenBank/DDBJ whole genome shotgun (WGS) entry which is preliminary data.</text>
</comment>
<dbReference type="EMBL" id="BDIP01003552">
    <property type="protein sequence ID" value="GIQ87850.1"/>
    <property type="molecule type" value="Genomic_DNA"/>
</dbReference>